<dbReference type="Proteomes" id="UP000321558">
    <property type="component" value="Unassembled WGS sequence"/>
</dbReference>
<evidence type="ECO:0008006" key="4">
    <source>
        <dbReference type="Google" id="ProtNLM"/>
    </source>
</evidence>
<proteinExistence type="predicted"/>
<dbReference type="STRING" id="582851.GCA_900162665_04249"/>
<name>A0A511ZFI8_9BACI</name>
<dbReference type="EMBL" id="BJYM01000003">
    <property type="protein sequence ID" value="GEN86206.1"/>
    <property type="molecule type" value="Genomic_DNA"/>
</dbReference>
<protein>
    <recommendedName>
        <fullName evidence="4">Phr family secreted Rap phosphatase inhibitor</fullName>
    </recommendedName>
</protein>
<reference evidence="2 3" key="1">
    <citation type="submission" date="2019-07" db="EMBL/GenBank/DDBJ databases">
        <title>Whole genome shotgun sequence of Oceanobacillus sojae NBRC 105379.</title>
        <authorList>
            <person name="Hosoyama A."/>
            <person name="Uohara A."/>
            <person name="Ohji S."/>
            <person name="Ichikawa N."/>
        </authorList>
    </citation>
    <scope>NUCLEOTIDE SEQUENCE [LARGE SCALE GENOMIC DNA]</scope>
    <source>
        <strain evidence="2 3">NBRC 105379</strain>
    </source>
</reference>
<sequence>MKKLLIAVLVVFSLFSVTMTVSAGGSVEYPDSTHSLNPNDDF</sequence>
<comment type="caution">
    <text evidence="2">The sequence shown here is derived from an EMBL/GenBank/DDBJ whole genome shotgun (WGS) entry which is preliminary data.</text>
</comment>
<keyword evidence="3" id="KW-1185">Reference proteome</keyword>
<gene>
    <name evidence="2" type="ORF">OSO01_09450</name>
</gene>
<accession>A0A511ZFI8</accession>
<dbReference type="RefSeq" id="WP_281289820.1">
    <property type="nucleotide sequence ID" value="NZ_BJYM01000003.1"/>
</dbReference>
<feature type="chain" id="PRO_5022041165" description="Phr family secreted Rap phosphatase inhibitor" evidence="1">
    <location>
        <begin position="24"/>
        <end position="42"/>
    </location>
</feature>
<evidence type="ECO:0000313" key="2">
    <source>
        <dbReference type="EMBL" id="GEN86206.1"/>
    </source>
</evidence>
<feature type="signal peptide" evidence="1">
    <location>
        <begin position="1"/>
        <end position="23"/>
    </location>
</feature>
<keyword evidence="1" id="KW-0732">Signal</keyword>
<dbReference type="AlphaFoldDB" id="A0A511ZFI8"/>
<evidence type="ECO:0000256" key="1">
    <source>
        <dbReference type="SAM" id="SignalP"/>
    </source>
</evidence>
<evidence type="ECO:0000313" key="3">
    <source>
        <dbReference type="Proteomes" id="UP000321558"/>
    </source>
</evidence>
<organism evidence="2 3">
    <name type="scientific">Oceanobacillus sojae</name>
    <dbReference type="NCBI Taxonomy" id="582851"/>
    <lineage>
        <taxon>Bacteria</taxon>
        <taxon>Bacillati</taxon>
        <taxon>Bacillota</taxon>
        <taxon>Bacilli</taxon>
        <taxon>Bacillales</taxon>
        <taxon>Bacillaceae</taxon>
        <taxon>Oceanobacillus</taxon>
    </lineage>
</organism>